<dbReference type="InterPro" id="IPR001810">
    <property type="entry name" value="F-box_dom"/>
</dbReference>
<dbReference type="AlphaFoldDB" id="W4K3Q3"/>
<feature type="region of interest" description="Disordered" evidence="1">
    <location>
        <begin position="311"/>
        <end position="339"/>
    </location>
</feature>
<organism evidence="3 4">
    <name type="scientific">Heterobasidion irregulare (strain TC 32-1)</name>
    <dbReference type="NCBI Taxonomy" id="747525"/>
    <lineage>
        <taxon>Eukaryota</taxon>
        <taxon>Fungi</taxon>
        <taxon>Dikarya</taxon>
        <taxon>Basidiomycota</taxon>
        <taxon>Agaricomycotina</taxon>
        <taxon>Agaricomycetes</taxon>
        <taxon>Russulales</taxon>
        <taxon>Bondarzewiaceae</taxon>
        <taxon>Heterobasidion</taxon>
        <taxon>Heterobasidion annosum species complex</taxon>
    </lineage>
</organism>
<feature type="region of interest" description="Disordered" evidence="1">
    <location>
        <begin position="407"/>
        <end position="428"/>
    </location>
</feature>
<keyword evidence="4" id="KW-1185">Reference proteome</keyword>
<dbReference type="Pfam" id="PF12937">
    <property type="entry name" value="F-box-like"/>
    <property type="match status" value="1"/>
</dbReference>
<proteinExistence type="predicted"/>
<dbReference type="Gene3D" id="1.20.1280.50">
    <property type="match status" value="1"/>
</dbReference>
<protein>
    <recommendedName>
        <fullName evidence="2">F-box domain-containing protein</fullName>
    </recommendedName>
</protein>
<gene>
    <name evidence="3" type="ORF">HETIRDRAFT_452989</name>
</gene>
<evidence type="ECO:0000259" key="2">
    <source>
        <dbReference type="Pfam" id="PF12937"/>
    </source>
</evidence>
<dbReference type="RefSeq" id="XP_009548497.1">
    <property type="nucleotide sequence ID" value="XM_009550202.1"/>
</dbReference>
<feature type="domain" description="F-box" evidence="2">
    <location>
        <begin position="52"/>
        <end position="112"/>
    </location>
</feature>
<dbReference type="Proteomes" id="UP000030671">
    <property type="component" value="Unassembled WGS sequence"/>
</dbReference>
<feature type="compositionally biased region" description="Basic and acidic residues" evidence="1">
    <location>
        <begin position="311"/>
        <end position="322"/>
    </location>
</feature>
<dbReference type="GeneID" id="20676322"/>
<evidence type="ECO:0000313" key="4">
    <source>
        <dbReference type="Proteomes" id="UP000030671"/>
    </source>
</evidence>
<name>W4K3Q3_HETIT</name>
<accession>W4K3Q3</accession>
<evidence type="ECO:0000256" key="1">
    <source>
        <dbReference type="SAM" id="MobiDB-lite"/>
    </source>
</evidence>
<dbReference type="EMBL" id="KI925460">
    <property type="protein sequence ID" value="ETW79970.1"/>
    <property type="molecule type" value="Genomic_DNA"/>
</dbReference>
<dbReference type="HOGENOM" id="CLU_510036_0_0_1"/>
<dbReference type="InParanoid" id="W4K3Q3"/>
<reference evidence="3 4" key="1">
    <citation type="journal article" date="2012" name="New Phytol.">
        <title>Insight into trade-off between wood decay and parasitism from the genome of a fungal forest pathogen.</title>
        <authorList>
            <person name="Olson A."/>
            <person name="Aerts A."/>
            <person name="Asiegbu F."/>
            <person name="Belbahri L."/>
            <person name="Bouzid O."/>
            <person name="Broberg A."/>
            <person name="Canback B."/>
            <person name="Coutinho P.M."/>
            <person name="Cullen D."/>
            <person name="Dalman K."/>
            <person name="Deflorio G."/>
            <person name="van Diepen L.T."/>
            <person name="Dunand C."/>
            <person name="Duplessis S."/>
            <person name="Durling M."/>
            <person name="Gonthier P."/>
            <person name="Grimwood J."/>
            <person name="Fossdal C.G."/>
            <person name="Hansson D."/>
            <person name="Henrissat B."/>
            <person name="Hietala A."/>
            <person name="Himmelstrand K."/>
            <person name="Hoffmeister D."/>
            <person name="Hogberg N."/>
            <person name="James T.Y."/>
            <person name="Karlsson M."/>
            <person name="Kohler A."/>
            <person name="Kues U."/>
            <person name="Lee Y.H."/>
            <person name="Lin Y.C."/>
            <person name="Lind M."/>
            <person name="Lindquist E."/>
            <person name="Lombard V."/>
            <person name="Lucas S."/>
            <person name="Lunden K."/>
            <person name="Morin E."/>
            <person name="Murat C."/>
            <person name="Park J."/>
            <person name="Raffaello T."/>
            <person name="Rouze P."/>
            <person name="Salamov A."/>
            <person name="Schmutz J."/>
            <person name="Solheim H."/>
            <person name="Stahlberg J."/>
            <person name="Velez H."/>
            <person name="de Vries R.P."/>
            <person name="Wiebenga A."/>
            <person name="Woodward S."/>
            <person name="Yakovlev I."/>
            <person name="Garbelotto M."/>
            <person name="Martin F."/>
            <person name="Grigoriev I.V."/>
            <person name="Stenlid J."/>
        </authorList>
    </citation>
    <scope>NUCLEOTIDE SEQUENCE [LARGE SCALE GENOMIC DNA]</scope>
    <source>
        <strain evidence="3 4">TC 32-1</strain>
    </source>
</reference>
<sequence length="534" mass="59294">MPMKSESMLELELNSSTHASPVTSAEFDTYKEPSRTTHAAQGAVSRLPSPVSRLPSETLAHISSLLATVQIPHCYKDDPERPRLGRILVTHVCRRWRQAALQDPTLWARISFEIRDAWTYTMIDRSRDVPLVVSNQVERYRWHDRIIMPGLLGPGLLRKTSVLRLSLDARKSSSLEFLAYPACRLETLDLFSIFGVMHLPADPFAHDAPFLRSVALDGFDSSHTGDSPSKDDFFNGLADMHRLESIALPFTNKAPLSSQTIYPPIELSPLLRLSLEGPLSSCFALVDRLRFSVLTELAILGHAIRRRAPRADGEADRADGHLALKGRRSHSSTDLAGVVPRSAPSIEPRVDLSPEEQHRVLHVLADLCRLPYLDRLQTLAVTMDRRSSALLPTRPALLSSAARTTLQHSMTTTGPHPRRGQQRPQHAAAPFPRVRSVGLREADFQASVPPPPSRAALHSMLVNRADAGAPLGPYHDASSAELALRLAREVRPTATFDASERSGCLRMGECNHDGGWWDRRARARSFPGKTRFQM</sequence>
<evidence type="ECO:0000313" key="3">
    <source>
        <dbReference type="EMBL" id="ETW79970.1"/>
    </source>
</evidence>
<dbReference type="OrthoDB" id="3353710at2759"/>
<dbReference type="KEGG" id="hir:HETIRDRAFT_452989"/>